<dbReference type="Gene3D" id="3.30.70.1230">
    <property type="entry name" value="Nucleotide cyclase"/>
    <property type="match status" value="1"/>
</dbReference>
<dbReference type="Pfam" id="PF00211">
    <property type="entry name" value="Guanylate_cyc"/>
    <property type="match status" value="1"/>
</dbReference>
<evidence type="ECO:0000259" key="10">
    <source>
        <dbReference type="PROSITE" id="PS50125"/>
    </source>
</evidence>
<dbReference type="PANTHER" id="PTHR11920:SF335">
    <property type="entry name" value="GUANYLATE CYCLASE"/>
    <property type="match status" value="1"/>
</dbReference>
<dbReference type="InterPro" id="IPR018297">
    <property type="entry name" value="A/G_cyclase_CS"/>
</dbReference>
<name>A0A6A5BL53_NAEFO</name>
<dbReference type="InterPro" id="IPR035965">
    <property type="entry name" value="PAS-like_dom_sf"/>
</dbReference>
<dbReference type="SMART" id="SM00091">
    <property type="entry name" value="PAS"/>
    <property type="match status" value="1"/>
</dbReference>
<dbReference type="VEuPathDB" id="AmoebaDB:NF0058020"/>
<feature type="transmembrane region" description="Helical" evidence="8">
    <location>
        <begin position="247"/>
        <end position="268"/>
    </location>
</feature>
<feature type="transmembrane region" description="Helical" evidence="8">
    <location>
        <begin position="47"/>
        <end position="67"/>
    </location>
</feature>
<comment type="similarity">
    <text evidence="7">Belongs to the adenylyl cyclase class-4/guanylyl cyclase family.</text>
</comment>
<dbReference type="OrthoDB" id="6127067at2759"/>
<dbReference type="GO" id="GO:0016020">
    <property type="term" value="C:membrane"/>
    <property type="evidence" value="ECO:0007669"/>
    <property type="project" value="UniProtKB-SubCell"/>
</dbReference>
<gene>
    <name evidence="11" type="ORF">FDP41_003059</name>
</gene>
<accession>A0A6A5BL53</accession>
<dbReference type="InterPro" id="IPR050401">
    <property type="entry name" value="Cyclic_nucleotide_synthase"/>
</dbReference>
<dbReference type="InterPro" id="IPR029787">
    <property type="entry name" value="Nucleotide_cyclase"/>
</dbReference>
<comment type="caution">
    <text evidence="11">The sequence shown here is derived from an EMBL/GenBank/DDBJ whole genome shotgun (WGS) entry which is preliminary data.</text>
</comment>
<dbReference type="GO" id="GO:0016849">
    <property type="term" value="F:phosphorus-oxygen lyase activity"/>
    <property type="evidence" value="ECO:0007669"/>
    <property type="project" value="InterPro"/>
</dbReference>
<evidence type="ECO:0000259" key="9">
    <source>
        <dbReference type="PROSITE" id="PS50112"/>
    </source>
</evidence>
<proteinExistence type="inferred from homology"/>
<dbReference type="PROSITE" id="PS00452">
    <property type="entry name" value="GUANYLATE_CYCLASE_1"/>
    <property type="match status" value="1"/>
</dbReference>
<dbReference type="CDD" id="cd00130">
    <property type="entry name" value="PAS"/>
    <property type="match status" value="1"/>
</dbReference>
<dbReference type="SUPFAM" id="SSF55073">
    <property type="entry name" value="Nucleotide cyclase"/>
    <property type="match status" value="1"/>
</dbReference>
<dbReference type="VEuPathDB" id="AmoebaDB:NfTy_058660"/>
<dbReference type="EMBL" id="VFQX01000033">
    <property type="protein sequence ID" value="KAF0977737.1"/>
    <property type="molecule type" value="Genomic_DNA"/>
</dbReference>
<keyword evidence="6 7" id="KW-0456">Lyase</keyword>
<comment type="subcellular location">
    <subcellularLocation>
        <location evidence="1">Membrane</location>
    </subcellularLocation>
</comment>
<keyword evidence="5 8" id="KW-0472">Membrane</keyword>
<dbReference type="VEuPathDB" id="AmoebaDB:FDP41_003059"/>
<feature type="domain" description="PAS" evidence="9">
    <location>
        <begin position="319"/>
        <end position="389"/>
    </location>
</feature>
<dbReference type="PROSITE" id="PS50125">
    <property type="entry name" value="GUANYLATE_CYCLASE_2"/>
    <property type="match status" value="1"/>
</dbReference>
<dbReference type="NCBIfam" id="TIGR00229">
    <property type="entry name" value="sensory_box"/>
    <property type="match status" value="1"/>
</dbReference>
<protein>
    <recommendedName>
        <fullName evidence="13">Guanylate cyclase domain-containing protein</fullName>
    </recommendedName>
</protein>
<dbReference type="AlphaFoldDB" id="A0A6A5BL53"/>
<organism evidence="11 12">
    <name type="scientific">Naegleria fowleri</name>
    <name type="common">Brain eating amoeba</name>
    <dbReference type="NCBI Taxonomy" id="5763"/>
    <lineage>
        <taxon>Eukaryota</taxon>
        <taxon>Discoba</taxon>
        <taxon>Heterolobosea</taxon>
        <taxon>Tetramitia</taxon>
        <taxon>Eutetramitia</taxon>
        <taxon>Vahlkampfiidae</taxon>
        <taxon>Naegleria</taxon>
    </lineage>
</organism>
<feature type="domain" description="Guanylate cyclase" evidence="10">
    <location>
        <begin position="485"/>
        <end position="618"/>
    </location>
</feature>
<dbReference type="GeneID" id="68110277"/>
<evidence type="ECO:0000256" key="5">
    <source>
        <dbReference type="ARBA" id="ARBA00023136"/>
    </source>
</evidence>
<keyword evidence="3" id="KW-0547">Nucleotide-binding</keyword>
<dbReference type="GO" id="GO:0035556">
    <property type="term" value="P:intracellular signal transduction"/>
    <property type="evidence" value="ECO:0007669"/>
    <property type="project" value="InterPro"/>
</dbReference>
<dbReference type="SUPFAM" id="SSF55785">
    <property type="entry name" value="PYP-like sensor domain (PAS domain)"/>
    <property type="match status" value="1"/>
</dbReference>
<dbReference type="InterPro" id="IPR000014">
    <property type="entry name" value="PAS"/>
</dbReference>
<dbReference type="PANTHER" id="PTHR11920">
    <property type="entry name" value="GUANYLYL CYCLASE"/>
    <property type="match status" value="1"/>
</dbReference>
<dbReference type="Gene3D" id="3.30.450.20">
    <property type="entry name" value="PAS domain"/>
    <property type="match status" value="1"/>
</dbReference>
<dbReference type="SMART" id="SM00044">
    <property type="entry name" value="CYCc"/>
    <property type="match status" value="1"/>
</dbReference>
<keyword evidence="2 8" id="KW-0812">Transmembrane</keyword>
<evidence type="ECO:0000256" key="4">
    <source>
        <dbReference type="ARBA" id="ARBA00022989"/>
    </source>
</evidence>
<reference evidence="11 12" key="1">
    <citation type="journal article" date="2019" name="Sci. Rep.">
        <title>Nanopore sequencing improves the draft genome of the human pathogenic amoeba Naegleria fowleri.</title>
        <authorList>
            <person name="Liechti N."/>
            <person name="Schurch N."/>
            <person name="Bruggmann R."/>
            <person name="Wittwer M."/>
        </authorList>
    </citation>
    <scope>NUCLEOTIDE SEQUENCE [LARGE SCALE GENOMIC DNA]</scope>
    <source>
        <strain evidence="11 12">ATCC 30894</strain>
    </source>
</reference>
<dbReference type="Gene3D" id="6.10.250.780">
    <property type="match status" value="1"/>
</dbReference>
<dbReference type="RefSeq" id="XP_044562450.1">
    <property type="nucleotide sequence ID" value="XM_044706321.1"/>
</dbReference>
<keyword evidence="4 8" id="KW-1133">Transmembrane helix</keyword>
<dbReference type="Pfam" id="PF13426">
    <property type="entry name" value="PAS_9"/>
    <property type="match status" value="1"/>
</dbReference>
<dbReference type="Proteomes" id="UP000444721">
    <property type="component" value="Unassembled WGS sequence"/>
</dbReference>
<evidence type="ECO:0008006" key="13">
    <source>
        <dbReference type="Google" id="ProtNLM"/>
    </source>
</evidence>
<keyword evidence="12" id="KW-1185">Reference proteome</keyword>
<dbReference type="InterPro" id="IPR001054">
    <property type="entry name" value="A/G_cyclase"/>
</dbReference>
<sequence length="721" mass="81259">MHNINKIINLYKRIGKDIIGGIYQELQKKNSQDLKHRRRAISPKNKIIIYSLIVILMVTLCIGLMYYDMYSVIITTSETMLQIDISTAIMRSAVRISVRLSEFFAFNGIQSGKFINNPAVGSASQLATFRSDVRQYSLDIQNMYNELFYGGSRSSPLIGKYPRIDEIIMGLYKCENKTACETLQSVLSKFTVYSLKWGDDLWNLNFAKQPQVFFQYLELYNLTDEVLAKMLDLLKHLVNYTQSFSKALTACCFTVGLITLLIFSYLIWTEFRKHDMEITNLRFFLNFIPIDHLENNENLKNFILHHTLSTTNRSKQATSEDSITNLLSSMVDGAVLANEKGEITLFNEAAQKMFGKSLSDVIGLPFYSLFDPNKAEFLKKVCQQFKNQSDAVDKKHGDSFELECIRKNMSTFPSMVNLFVTKTGTGTKIISCFVKDIAMEKKQNSLLAEEKKNSDMLLRNILPESVAMRLKSGETFIAEKFNDITCFFSDMVGFTTISSDMNPSELVSMLNLIVNGYDALTDRYQLEKIKTIGDAYFCVVSSAECALHLFHTFTLGRFAINIFDVVRACNVENRQKYGHQINIRVGINTGGAVAGVIGKKKFAYDLWGDTINTASRMESTSLAGRVQLSRSTYERVYDLGFEFEERIVEVKGKGTCKTYLLKPHHHVSALSEEGVVELLVGEGSSLGAANATLHQQAVSSVALSPSPEKIILATGKETSKE</sequence>
<evidence type="ECO:0000256" key="2">
    <source>
        <dbReference type="ARBA" id="ARBA00022692"/>
    </source>
</evidence>
<evidence type="ECO:0000256" key="6">
    <source>
        <dbReference type="ARBA" id="ARBA00023239"/>
    </source>
</evidence>
<dbReference type="VEuPathDB" id="AmoebaDB:NF0112750"/>
<dbReference type="GO" id="GO:0000166">
    <property type="term" value="F:nucleotide binding"/>
    <property type="evidence" value="ECO:0007669"/>
    <property type="project" value="UniProtKB-KW"/>
</dbReference>
<evidence type="ECO:0000256" key="7">
    <source>
        <dbReference type="RuleBase" id="RU000405"/>
    </source>
</evidence>
<evidence type="ECO:0000313" key="11">
    <source>
        <dbReference type="EMBL" id="KAF0977737.1"/>
    </source>
</evidence>
<dbReference type="CDD" id="cd07302">
    <property type="entry name" value="CHD"/>
    <property type="match status" value="1"/>
</dbReference>
<dbReference type="GO" id="GO:0009190">
    <property type="term" value="P:cyclic nucleotide biosynthetic process"/>
    <property type="evidence" value="ECO:0007669"/>
    <property type="project" value="InterPro"/>
</dbReference>
<dbReference type="PROSITE" id="PS50112">
    <property type="entry name" value="PAS"/>
    <property type="match status" value="1"/>
</dbReference>
<evidence type="ECO:0000256" key="1">
    <source>
        <dbReference type="ARBA" id="ARBA00004370"/>
    </source>
</evidence>
<evidence type="ECO:0000313" key="12">
    <source>
        <dbReference type="Proteomes" id="UP000444721"/>
    </source>
</evidence>
<evidence type="ECO:0000256" key="8">
    <source>
        <dbReference type="SAM" id="Phobius"/>
    </source>
</evidence>
<evidence type="ECO:0000256" key="3">
    <source>
        <dbReference type="ARBA" id="ARBA00022741"/>
    </source>
</evidence>